<feature type="non-terminal residue" evidence="1">
    <location>
        <position position="43"/>
    </location>
</feature>
<comment type="caution">
    <text evidence="1">The sequence shown here is derived from an EMBL/GenBank/DDBJ whole genome shotgun (WGS) entry which is preliminary data.</text>
</comment>
<reference evidence="1" key="1">
    <citation type="journal article" date="2014" name="Front. Microbiol.">
        <title>High frequency of phylogenetically diverse reductive dehalogenase-homologous genes in deep subseafloor sedimentary metagenomes.</title>
        <authorList>
            <person name="Kawai M."/>
            <person name="Futagami T."/>
            <person name="Toyoda A."/>
            <person name="Takaki Y."/>
            <person name="Nishi S."/>
            <person name="Hori S."/>
            <person name="Arai W."/>
            <person name="Tsubouchi T."/>
            <person name="Morono Y."/>
            <person name="Uchiyama I."/>
            <person name="Ito T."/>
            <person name="Fujiyama A."/>
            <person name="Inagaki F."/>
            <person name="Takami H."/>
        </authorList>
    </citation>
    <scope>NUCLEOTIDE SEQUENCE</scope>
    <source>
        <strain evidence="1">Expedition CK06-06</strain>
    </source>
</reference>
<proteinExistence type="predicted"/>
<evidence type="ECO:0000313" key="1">
    <source>
        <dbReference type="EMBL" id="GAH99997.1"/>
    </source>
</evidence>
<dbReference type="AlphaFoldDB" id="X1K0J8"/>
<accession>X1K0J8</accession>
<organism evidence="1">
    <name type="scientific">marine sediment metagenome</name>
    <dbReference type="NCBI Taxonomy" id="412755"/>
    <lineage>
        <taxon>unclassified sequences</taxon>
        <taxon>metagenomes</taxon>
        <taxon>ecological metagenomes</taxon>
    </lineage>
</organism>
<dbReference type="EMBL" id="BARU01046181">
    <property type="protein sequence ID" value="GAH99997.1"/>
    <property type="molecule type" value="Genomic_DNA"/>
</dbReference>
<gene>
    <name evidence="1" type="ORF">S03H2_69771</name>
</gene>
<name>X1K0J8_9ZZZZ</name>
<sequence>MKIIRKRNKKLSELIAPLKGRYFQSPEINIKITDKTKALHEAE</sequence>
<protein>
    <submittedName>
        <fullName evidence="1">Uncharacterized protein</fullName>
    </submittedName>
</protein>